<reference evidence="2" key="1">
    <citation type="submission" date="2018-11" db="EMBL/GenBank/DDBJ databases">
        <authorList>
            <person name="Alioto T."/>
            <person name="Alioto T."/>
        </authorList>
    </citation>
    <scope>NUCLEOTIDE SEQUENCE</scope>
</reference>
<feature type="transmembrane region" description="Helical" evidence="1">
    <location>
        <begin position="199"/>
        <end position="222"/>
    </location>
</feature>
<dbReference type="EMBL" id="UYJE01010465">
    <property type="protein sequence ID" value="VDI83471.1"/>
    <property type="molecule type" value="Genomic_DNA"/>
</dbReference>
<protein>
    <submittedName>
        <fullName evidence="2">Uncharacterized protein</fullName>
    </submittedName>
</protein>
<name>A0A8B6HS38_MYTGA</name>
<feature type="non-terminal residue" evidence="2">
    <location>
        <position position="235"/>
    </location>
</feature>
<evidence type="ECO:0000313" key="3">
    <source>
        <dbReference type="Proteomes" id="UP000596742"/>
    </source>
</evidence>
<evidence type="ECO:0000256" key="1">
    <source>
        <dbReference type="SAM" id="Phobius"/>
    </source>
</evidence>
<keyword evidence="1" id="KW-0472">Membrane</keyword>
<gene>
    <name evidence="2" type="ORF">MGAL_10B061807</name>
</gene>
<dbReference type="OrthoDB" id="10403974at2759"/>
<keyword evidence="1" id="KW-1133">Transmembrane helix</keyword>
<dbReference type="Proteomes" id="UP000596742">
    <property type="component" value="Unassembled WGS sequence"/>
</dbReference>
<dbReference type="AlphaFoldDB" id="A0A8B6HS38"/>
<proteinExistence type="predicted"/>
<evidence type="ECO:0000313" key="2">
    <source>
        <dbReference type="EMBL" id="VDI83471.1"/>
    </source>
</evidence>
<comment type="caution">
    <text evidence="2">The sequence shown here is derived from an EMBL/GenBank/DDBJ whole genome shotgun (WGS) entry which is preliminary data.</text>
</comment>
<sequence length="235" mass="26314">PVIQASSSRETTTLYQNIFVTTTLKQDVITSETISDFPITHVISTSYPVGIAETTPSYVSTTQILPTTVNQVIESSTDYNSKYFRQYLKPSSSDISLITSSISNRLNTSQYQTTDQTDISTFSGHIPTNTATPVQRIPGHCQHGFNWTALGTYLERQDLRIKLKGKLQETERDLKMEKKTLSAYVRSKTSARDNRKSSIVMGTIGSIVICSVVFFIIFLDLFPSYKPTRNRTASL</sequence>
<organism evidence="2 3">
    <name type="scientific">Mytilus galloprovincialis</name>
    <name type="common">Mediterranean mussel</name>
    <dbReference type="NCBI Taxonomy" id="29158"/>
    <lineage>
        <taxon>Eukaryota</taxon>
        <taxon>Metazoa</taxon>
        <taxon>Spiralia</taxon>
        <taxon>Lophotrochozoa</taxon>
        <taxon>Mollusca</taxon>
        <taxon>Bivalvia</taxon>
        <taxon>Autobranchia</taxon>
        <taxon>Pteriomorphia</taxon>
        <taxon>Mytilida</taxon>
        <taxon>Mytiloidea</taxon>
        <taxon>Mytilidae</taxon>
        <taxon>Mytilinae</taxon>
        <taxon>Mytilus</taxon>
    </lineage>
</organism>
<keyword evidence="3" id="KW-1185">Reference proteome</keyword>
<keyword evidence="1" id="KW-0812">Transmembrane</keyword>
<accession>A0A8B6HS38</accession>